<evidence type="ECO:0000313" key="2">
    <source>
        <dbReference type="Proteomes" id="UP000606499"/>
    </source>
</evidence>
<organism evidence="1 2">
    <name type="scientific">Agathobaculum faecis</name>
    <dbReference type="NCBI Taxonomy" id="2763013"/>
    <lineage>
        <taxon>Bacteria</taxon>
        <taxon>Bacillati</taxon>
        <taxon>Bacillota</taxon>
        <taxon>Clostridia</taxon>
        <taxon>Eubacteriales</taxon>
        <taxon>Butyricicoccaceae</taxon>
        <taxon>Agathobaculum</taxon>
    </lineage>
</organism>
<evidence type="ECO:0000313" key="1">
    <source>
        <dbReference type="EMBL" id="MBC5724703.1"/>
    </source>
</evidence>
<reference evidence="1" key="1">
    <citation type="submission" date="2020-08" db="EMBL/GenBank/DDBJ databases">
        <title>Genome public.</title>
        <authorList>
            <person name="Liu C."/>
            <person name="Sun Q."/>
        </authorList>
    </citation>
    <scope>NUCLEOTIDE SEQUENCE</scope>
    <source>
        <strain evidence="1">NSJ-28</strain>
    </source>
</reference>
<dbReference type="EMBL" id="JACOPL010000003">
    <property type="protein sequence ID" value="MBC5724703.1"/>
    <property type="molecule type" value="Genomic_DNA"/>
</dbReference>
<dbReference type="Proteomes" id="UP000606499">
    <property type="component" value="Unassembled WGS sequence"/>
</dbReference>
<keyword evidence="2" id="KW-1185">Reference proteome</keyword>
<dbReference type="RefSeq" id="WP_186949737.1">
    <property type="nucleotide sequence ID" value="NZ_JACOPL010000003.1"/>
</dbReference>
<protein>
    <submittedName>
        <fullName evidence="1">Uncharacterized protein</fullName>
    </submittedName>
</protein>
<name>A0A923LSY8_9FIRM</name>
<accession>A0A923LSY8</accession>
<comment type="caution">
    <text evidence="1">The sequence shown here is derived from an EMBL/GenBank/DDBJ whole genome shotgun (WGS) entry which is preliminary data.</text>
</comment>
<dbReference type="AlphaFoldDB" id="A0A923LSY8"/>
<sequence length="61" mass="7224">MMYLLFRHHHVLPSDYLKLPPGERLVLQAFVLAECLPKVLEGIRWRAESERMRREEATGYA</sequence>
<proteinExistence type="predicted"/>
<gene>
    <name evidence="1" type="ORF">H8S45_04415</name>
</gene>